<evidence type="ECO:0000256" key="5">
    <source>
        <dbReference type="PIRNR" id="PIRNR005536"/>
    </source>
</evidence>
<dbReference type="EC" id="3.2.1.22" evidence="2 5"/>
<dbReference type="PIRSF" id="PIRSF005536">
    <property type="entry name" value="Agal"/>
    <property type="match status" value="1"/>
</dbReference>
<feature type="domain" description="Glycosyl hydrolase family 36 C-terminal" evidence="6">
    <location>
        <begin position="627"/>
        <end position="707"/>
    </location>
</feature>
<keyword evidence="9" id="KW-1185">Reference proteome</keyword>
<keyword evidence="3 5" id="KW-0378">Hydrolase</keyword>
<dbReference type="GO" id="GO:0004557">
    <property type="term" value="F:alpha-galactosidase activity"/>
    <property type="evidence" value="ECO:0007669"/>
    <property type="project" value="UniProtKB-EC"/>
</dbReference>
<dbReference type="Gene3D" id="2.70.98.60">
    <property type="entry name" value="alpha-galactosidase from lactobacil brevis"/>
    <property type="match status" value="1"/>
</dbReference>
<dbReference type="Pfam" id="PF16875">
    <property type="entry name" value="Glyco_hydro_36N"/>
    <property type="match status" value="1"/>
</dbReference>
<dbReference type="SUPFAM" id="SSF51445">
    <property type="entry name" value="(Trans)glycosidases"/>
    <property type="match status" value="1"/>
</dbReference>
<dbReference type="InterPro" id="IPR013785">
    <property type="entry name" value="Aldolase_TIM"/>
</dbReference>
<dbReference type="InterPro" id="IPR017853">
    <property type="entry name" value="GH"/>
</dbReference>
<sequence>MALLETEPTPPTHLRAAGVSLVLTADDGALPSVLYWGGDLGDVDAAGLRELCRATAPSPLPNEYDETVPVSLAREHATGWNGRPGLSGHRDGTGWSPLFLLTGLDVTDRGAGQGGLAVATGTDPTAGLTLRVELELTAEGLVRQRAEVTAAPGTDGPFTLDSLVLTLPVPPVATELFDLAGRWARERAPQRLPFVVGTHARENRRGRTGPDAPLILAAGTPGFGFRCGEVWAVHVAWSGNHQTYAERTAGGAAVLGGGELLLPGEVRLAPGESYTTPWVYAAYSATGLDAVAGRFHSHLRARRSAGRPPRPVVLNTWEAVYFDQDLGRLTELARLGAEAGAERFVLDDGWFRGRRGDAAGLGDWYVDEEVWPEGLGPLISAVHGLGMDFGLWVEPEMVNPDSDLARAHPDWLLATGGRLPLPSRHQQVLDLAVPEAYAYVLERLDSLLATYPIAYLKWDHNRDLQDAGHGPAGTPGVHAQTCAVYRLLDALRARHPGVEIESCSSGGLRVDLGVLERTDRIWASDCIDPLERQRIQRWTAQLLPPELIGSHVGAPRAHTTHRTHDLSFRAGTALFASFGIEWDLTSATPAERAELARWVALYKEVRGLLHRGETVRADSFDPALAVHGVVADDRTDALFALVQLDTPVTSGPGTVRFPGLDPDRDYRVAVQPPGDTPALRQAEPPAWTVRPVVLSGRVLARAGVRAPALHPEQLLLVRVRAA</sequence>
<evidence type="ECO:0000313" key="9">
    <source>
        <dbReference type="Proteomes" id="UP001163064"/>
    </source>
</evidence>
<evidence type="ECO:0000256" key="2">
    <source>
        <dbReference type="ARBA" id="ARBA00012755"/>
    </source>
</evidence>
<reference evidence="8" key="1">
    <citation type="submission" date="2022-10" db="EMBL/GenBank/DDBJ databases">
        <title>Streptomyces beihaiensis sp. nov., a chitin degrading actinobacterium, isolated from shrimp pond soil.</title>
        <authorList>
            <person name="Xie J."/>
            <person name="Shen N."/>
        </authorList>
    </citation>
    <scope>NUCLEOTIDE SEQUENCE</scope>
    <source>
        <strain evidence="8">GXMU-J5</strain>
    </source>
</reference>
<dbReference type="InterPro" id="IPR031705">
    <property type="entry name" value="Glyco_hydro_36_C"/>
</dbReference>
<comment type="caution">
    <text evidence="8">The sequence shown here is derived from an EMBL/GenBank/DDBJ whole genome shotgun (WGS) entry which is preliminary data.</text>
</comment>
<evidence type="ECO:0000259" key="7">
    <source>
        <dbReference type="Pfam" id="PF16875"/>
    </source>
</evidence>
<evidence type="ECO:0000256" key="3">
    <source>
        <dbReference type="ARBA" id="ARBA00022801"/>
    </source>
</evidence>
<dbReference type="Pfam" id="PF02065">
    <property type="entry name" value="Melibiase"/>
    <property type="match status" value="1"/>
</dbReference>
<dbReference type="Pfam" id="PF16874">
    <property type="entry name" value="Glyco_hydro_36C"/>
    <property type="match status" value="1"/>
</dbReference>
<feature type="domain" description="Glycosyl hydrolase family 36 N-terminal" evidence="7">
    <location>
        <begin position="30"/>
        <end position="269"/>
    </location>
</feature>
<dbReference type="Gene3D" id="3.20.20.70">
    <property type="entry name" value="Aldolase class I"/>
    <property type="match status" value="1"/>
</dbReference>
<dbReference type="Proteomes" id="UP001163064">
    <property type="component" value="Unassembled WGS sequence"/>
</dbReference>
<dbReference type="InterPro" id="IPR050985">
    <property type="entry name" value="Alpha-glycosidase_related"/>
</dbReference>
<proteinExistence type="inferred from homology"/>
<evidence type="ECO:0000256" key="1">
    <source>
        <dbReference type="ARBA" id="ARBA00001255"/>
    </source>
</evidence>
<evidence type="ECO:0000259" key="6">
    <source>
        <dbReference type="Pfam" id="PF16874"/>
    </source>
</evidence>
<dbReference type="InterPro" id="IPR038417">
    <property type="entry name" value="Alpga-gal_N_sf"/>
</dbReference>
<dbReference type="PANTHER" id="PTHR43053:SF3">
    <property type="entry name" value="ALPHA-GALACTOSIDASE C-RELATED"/>
    <property type="match status" value="1"/>
</dbReference>
<dbReference type="Gene3D" id="2.60.40.1180">
    <property type="entry name" value="Golgi alpha-mannosidase II"/>
    <property type="match status" value="1"/>
</dbReference>
<protein>
    <recommendedName>
        <fullName evidence="2 5">Alpha-galactosidase</fullName>
        <ecNumber evidence="2 5">3.2.1.22</ecNumber>
    </recommendedName>
</protein>
<keyword evidence="4 5" id="KW-0326">Glycosidase</keyword>
<dbReference type="CDD" id="cd14791">
    <property type="entry name" value="GH36"/>
    <property type="match status" value="1"/>
</dbReference>
<evidence type="ECO:0000256" key="4">
    <source>
        <dbReference type="ARBA" id="ARBA00023295"/>
    </source>
</evidence>
<dbReference type="EMBL" id="JAPHNL010000233">
    <property type="protein sequence ID" value="MCX3061715.1"/>
    <property type="molecule type" value="Genomic_DNA"/>
</dbReference>
<name>A0ABT3TXE2_9ACTN</name>
<comment type="similarity">
    <text evidence="5">Belongs to the glycosyl hydrolase.</text>
</comment>
<dbReference type="InterPro" id="IPR031704">
    <property type="entry name" value="Glyco_hydro_36_N"/>
</dbReference>
<dbReference type="PRINTS" id="PR00743">
    <property type="entry name" value="GLHYDRLASE36"/>
</dbReference>
<dbReference type="PANTHER" id="PTHR43053">
    <property type="entry name" value="GLYCOSIDASE FAMILY 31"/>
    <property type="match status" value="1"/>
</dbReference>
<dbReference type="InterPro" id="IPR002252">
    <property type="entry name" value="Glyco_hydro_36"/>
</dbReference>
<organism evidence="8 9">
    <name type="scientific">Streptomyces beihaiensis</name>
    <dbReference type="NCBI Taxonomy" id="2984495"/>
    <lineage>
        <taxon>Bacteria</taxon>
        <taxon>Bacillati</taxon>
        <taxon>Actinomycetota</taxon>
        <taxon>Actinomycetes</taxon>
        <taxon>Kitasatosporales</taxon>
        <taxon>Streptomycetaceae</taxon>
        <taxon>Streptomyces</taxon>
    </lineage>
</organism>
<dbReference type="InterPro" id="IPR013780">
    <property type="entry name" value="Glyco_hydro_b"/>
</dbReference>
<gene>
    <name evidence="8" type="ORF">OFY01_18485</name>
</gene>
<evidence type="ECO:0000313" key="8">
    <source>
        <dbReference type="EMBL" id="MCX3061715.1"/>
    </source>
</evidence>
<accession>A0ABT3TXE2</accession>
<comment type="catalytic activity">
    <reaction evidence="1 5">
        <text>Hydrolysis of terminal, non-reducing alpha-D-galactose residues in alpha-D-galactosides, including galactose oligosaccharides, galactomannans and galactolipids.</text>
        <dbReference type="EC" id="3.2.1.22"/>
    </reaction>
</comment>